<organism evidence="9 10">
    <name type="scientific">Lentisphaera profundi</name>
    <dbReference type="NCBI Taxonomy" id="1658616"/>
    <lineage>
        <taxon>Bacteria</taxon>
        <taxon>Pseudomonadati</taxon>
        <taxon>Lentisphaerota</taxon>
        <taxon>Lentisphaeria</taxon>
        <taxon>Lentisphaerales</taxon>
        <taxon>Lentisphaeraceae</taxon>
        <taxon>Lentisphaera</taxon>
    </lineage>
</organism>
<keyword evidence="3" id="KW-0479">Metal-binding</keyword>
<dbReference type="EMBL" id="CP117812">
    <property type="protein sequence ID" value="WDE98482.1"/>
    <property type="molecule type" value="Genomic_DNA"/>
</dbReference>
<keyword evidence="6" id="KW-0106">Calcium</keyword>
<keyword evidence="10" id="KW-1185">Reference proteome</keyword>
<keyword evidence="4 7" id="KW-0732">Signal</keyword>
<keyword evidence="5" id="KW-0378">Hydrolase</keyword>
<feature type="chain" id="PRO_5047234464" evidence="7">
    <location>
        <begin position="18"/>
        <end position="480"/>
    </location>
</feature>
<evidence type="ECO:0000256" key="4">
    <source>
        <dbReference type="ARBA" id="ARBA00022729"/>
    </source>
</evidence>
<dbReference type="Gene3D" id="3.40.720.10">
    <property type="entry name" value="Alkaline Phosphatase, subunit A"/>
    <property type="match status" value="1"/>
</dbReference>
<dbReference type="InterPro" id="IPR000917">
    <property type="entry name" value="Sulfatase_N"/>
</dbReference>
<dbReference type="PANTHER" id="PTHR45953">
    <property type="entry name" value="IDURONATE 2-SULFATASE"/>
    <property type="match status" value="1"/>
</dbReference>
<comment type="similarity">
    <text evidence="2">Belongs to the sulfatase family.</text>
</comment>
<evidence type="ECO:0000313" key="10">
    <source>
        <dbReference type="Proteomes" id="UP001214250"/>
    </source>
</evidence>
<evidence type="ECO:0000256" key="2">
    <source>
        <dbReference type="ARBA" id="ARBA00008779"/>
    </source>
</evidence>
<comment type="cofactor">
    <cofactor evidence="1">
        <name>Ca(2+)</name>
        <dbReference type="ChEBI" id="CHEBI:29108"/>
    </cofactor>
</comment>
<evidence type="ECO:0000256" key="7">
    <source>
        <dbReference type="SAM" id="SignalP"/>
    </source>
</evidence>
<evidence type="ECO:0000256" key="3">
    <source>
        <dbReference type="ARBA" id="ARBA00022723"/>
    </source>
</evidence>
<evidence type="ECO:0000256" key="1">
    <source>
        <dbReference type="ARBA" id="ARBA00001913"/>
    </source>
</evidence>
<sequence length="480" mass="54560">MKYFLYLLFLSTFFLQAEIAAKPNILFIIVDDLRPELGCYGNTLIKTPHIDKLATQSTVFDRAYCQQAVCGASRASFLSGLRPDSTRIYDIHTQLTSTQKDCLTLPLFFKSKAYETISMGKVYHHLSDDPNAWSRAPKMLTGSWHGKQGYVGDAYKQYSSTDWIPAGAEKRAAWECEDVPDNRYPDGALAEQAITQLERLKKDSQPFFMALGFSKPHLPFNAPKKYWDLYNPAELYKSTMTDWPKKMPRIAPRYSEELRNYSGIIQKREQIKGEIGLKLVHGYYACTSYVDAQIGLVLNSLDRLKLRDNTIVVLIGDHGFKLGDYGSWCKHTNFEIDTRVPMLISSPCSPASQTQSLSELVDIYPTLVDLCGFSIPEHCEGLSLKSILEKPSAELKNAAFSQYPRSQGKVMGYSIRSGKWRYTEWTEIATGKIKNRELYKHETSSIATHNEVFNPENKTLIKKLSQQLASGQGWKSKRRQ</sequence>
<feature type="domain" description="Sulfatase N-terminal" evidence="8">
    <location>
        <begin position="23"/>
        <end position="372"/>
    </location>
</feature>
<feature type="signal peptide" evidence="7">
    <location>
        <begin position="1"/>
        <end position="17"/>
    </location>
</feature>
<evidence type="ECO:0000259" key="8">
    <source>
        <dbReference type="Pfam" id="PF00884"/>
    </source>
</evidence>
<dbReference type="Pfam" id="PF00884">
    <property type="entry name" value="Sulfatase"/>
    <property type="match status" value="1"/>
</dbReference>
<dbReference type="CDD" id="cd16030">
    <property type="entry name" value="iduronate-2-sulfatase"/>
    <property type="match status" value="1"/>
</dbReference>
<name>A0ABY7VXP1_9BACT</name>
<evidence type="ECO:0000256" key="6">
    <source>
        <dbReference type="ARBA" id="ARBA00022837"/>
    </source>
</evidence>
<dbReference type="InterPro" id="IPR017850">
    <property type="entry name" value="Alkaline_phosphatase_core_sf"/>
</dbReference>
<dbReference type="PANTHER" id="PTHR45953:SF1">
    <property type="entry name" value="IDURONATE 2-SULFATASE"/>
    <property type="match status" value="1"/>
</dbReference>
<evidence type="ECO:0000256" key="5">
    <source>
        <dbReference type="ARBA" id="ARBA00022801"/>
    </source>
</evidence>
<gene>
    <name evidence="9" type="ORF">PQO03_21970</name>
</gene>
<dbReference type="RefSeq" id="WP_274153353.1">
    <property type="nucleotide sequence ID" value="NZ_CP117812.1"/>
</dbReference>
<dbReference type="InterPro" id="IPR035874">
    <property type="entry name" value="IDS"/>
</dbReference>
<dbReference type="Proteomes" id="UP001214250">
    <property type="component" value="Chromosome 2"/>
</dbReference>
<reference evidence="9 10" key="1">
    <citation type="submission" date="2023-02" db="EMBL/GenBank/DDBJ databases">
        <title>Genome sequence of Lentisphaera profundi SAORIC-696.</title>
        <authorList>
            <person name="Kim e."/>
            <person name="Cho J.-C."/>
            <person name="Choi A."/>
            <person name="Kang I."/>
        </authorList>
    </citation>
    <scope>NUCLEOTIDE SEQUENCE [LARGE SCALE GENOMIC DNA]</scope>
    <source>
        <strain evidence="9 10">SAORIC-696</strain>
    </source>
</reference>
<proteinExistence type="inferred from homology"/>
<evidence type="ECO:0000313" key="9">
    <source>
        <dbReference type="EMBL" id="WDE98482.1"/>
    </source>
</evidence>
<accession>A0ABY7VXP1</accession>
<protein>
    <submittedName>
        <fullName evidence="9">Sulfatase</fullName>
    </submittedName>
</protein>
<dbReference type="SUPFAM" id="SSF53649">
    <property type="entry name" value="Alkaline phosphatase-like"/>
    <property type="match status" value="1"/>
</dbReference>